<dbReference type="EMBL" id="CP028901">
    <property type="protein sequence ID" value="AWB35613.1"/>
    <property type="molecule type" value="Genomic_DNA"/>
</dbReference>
<organism evidence="4 5">
    <name type="scientific">Orrella marina</name>
    <dbReference type="NCBI Taxonomy" id="2163011"/>
    <lineage>
        <taxon>Bacteria</taxon>
        <taxon>Pseudomonadati</taxon>
        <taxon>Pseudomonadota</taxon>
        <taxon>Betaproteobacteria</taxon>
        <taxon>Burkholderiales</taxon>
        <taxon>Alcaligenaceae</taxon>
        <taxon>Orrella</taxon>
    </lineage>
</organism>
<dbReference type="InterPro" id="IPR026037">
    <property type="entry name" value="PgpA"/>
</dbReference>
<keyword evidence="1" id="KW-0595">Phospholipid degradation</keyword>
<dbReference type="GO" id="GO:0005886">
    <property type="term" value="C:plasma membrane"/>
    <property type="evidence" value="ECO:0007669"/>
    <property type="project" value="UniProtKB-SubCell"/>
</dbReference>
<keyword evidence="1" id="KW-0479">Metal-binding</keyword>
<dbReference type="PIRSF" id="PIRSF006162">
    <property type="entry name" value="PgpA"/>
    <property type="match status" value="1"/>
</dbReference>
<name>A0A2R4XP75_9BURK</name>
<dbReference type="InterPro" id="IPR036681">
    <property type="entry name" value="PgpA-like_sf"/>
</dbReference>
<keyword evidence="1" id="KW-1208">Phospholipid metabolism</keyword>
<proteinExistence type="predicted"/>
<sequence>MAWADRAGFRVGTGFGLGFLPWAPGTFGSLVGVLLAWWMLGRDRATQLAMAMLFFGVGWWVCEVSSARFGAVDAPQIVADEFLAFPLSVLGLRFARHPGVMMLALVLYRAFDIFKPWPIRELESVPGGLGIMLDDVVAASCVWLVLVSARLLYRTWRNHLLIARSRLER</sequence>
<keyword evidence="1" id="KW-0997">Cell inner membrane</keyword>
<gene>
    <name evidence="4" type="ORF">DBV39_03515</name>
</gene>
<accession>A0A2R4XP75</accession>
<protein>
    <recommendedName>
        <fullName evidence="1">Phosphatidylglycerophosphatase A</fullName>
        <ecNumber evidence="1">3.1.3.27</ecNumber>
    </recommendedName>
    <alternativeName>
        <fullName evidence="1">Phosphatidylglycerolphosphate phosphatase A</fullName>
    </alternativeName>
</protein>
<feature type="transmembrane region" description="Helical" evidence="2">
    <location>
        <begin position="131"/>
        <end position="153"/>
    </location>
</feature>
<comment type="pathway">
    <text evidence="1">Phospholipid metabolism; phosphatidylglycerol biosynthesis; phosphatidylglycerol from CDP-diacylglycerol: step 2/2.</text>
</comment>
<keyword evidence="1" id="KW-0442">Lipid degradation</keyword>
<dbReference type="PANTHER" id="PTHR36305:SF1">
    <property type="entry name" value="PHOSPHATIDYLGLYCEROPHOSPHATASE A"/>
    <property type="match status" value="1"/>
</dbReference>
<dbReference type="Pfam" id="PF04608">
    <property type="entry name" value="PgpA"/>
    <property type="match status" value="1"/>
</dbReference>
<dbReference type="KEGG" id="boz:DBV39_03515"/>
<evidence type="ECO:0000259" key="3">
    <source>
        <dbReference type="Pfam" id="PF04608"/>
    </source>
</evidence>
<dbReference type="OrthoDB" id="9804091at2"/>
<dbReference type="UniPathway" id="UPA00084">
    <property type="reaction ID" value="UER00504"/>
</dbReference>
<dbReference type="GO" id="GO:0006655">
    <property type="term" value="P:phosphatidylglycerol biosynthetic process"/>
    <property type="evidence" value="ECO:0007669"/>
    <property type="project" value="UniProtKB-UniPathway"/>
</dbReference>
<evidence type="ECO:0000313" key="5">
    <source>
        <dbReference type="Proteomes" id="UP000244571"/>
    </source>
</evidence>
<dbReference type="PANTHER" id="PTHR36305">
    <property type="entry name" value="PHOSPHATIDYLGLYCEROPHOSPHATASE A"/>
    <property type="match status" value="1"/>
</dbReference>
<dbReference type="InterPro" id="IPR007686">
    <property type="entry name" value="YutG/PgpA"/>
</dbReference>
<evidence type="ECO:0000256" key="2">
    <source>
        <dbReference type="SAM" id="Phobius"/>
    </source>
</evidence>
<dbReference type="AlphaFoldDB" id="A0A2R4XP75"/>
<dbReference type="GO" id="GO:0008962">
    <property type="term" value="F:phosphatidylglycerophosphatase activity"/>
    <property type="evidence" value="ECO:0007669"/>
    <property type="project" value="UniProtKB-EC"/>
</dbReference>
<keyword evidence="5" id="KW-1185">Reference proteome</keyword>
<keyword evidence="1 2" id="KW-0472">Membrane</keyword>
<keyword evidence="1 2" id="KW-0812">Transmembrane</keyword>
<reference evidence="4 5" key="1">
    <citation type="submission" date="2018-04" db="EMBL/GenBank/DDBJ databases">
        <title>Bordetella sp. HZ20 isolated from seawater.</title>
        <authorList>
            <person name="Sun C."/>
        </authorList>
    </citation>
    <scope>NUCLEOTIDE SEQUENCE [LARGE SCALE GENOMIC DNA]</scope>
    <source>
        <strain evidence="4 5">HZ20</strain>
    </source>
</reference>
<comment type="catalytic activity">
    <reaction evidence="1">
        <text>a 1,2-diacyl-sn-glycero-3-phospho-(1'-sn-glycero-3'-phosphate) + H2O = a 1,2-diacyl-sn-glycero-3-phospho-(1'-sn-glycerol) + phosphate</text>
        <dbReference type="Rhea" id="RHEA:33751"/>
        <dbReference type="ChEBI" id="CHEBI:15377"/>
        <dbReference type="ChEBI" id="CHEBI:43474"/>
        <dbReference type="ChEBI" id="CHEBI:60110"/>
        <dbReference type="ChEBI" id="CHEBI:64716"/>
        <dbReference type="EC" id="3.1.3.27"/>
    </reaction>
</comment>
<feature type="domain" description="YutG/PgpA" evidence="3">
    <location>
        <begin position="11"/>
        <end position="147"/>
    </location>
</feature>
<comment type="cofactor">
    <cofactor evidence="1">
        <name>Mg(2+)</name>
        <dbReference type="ChEBI" id="CHEBI:18420"/>
    </cofactor>
</comment>
<dbReference type="CDD" id="cd06971">
    <property type="entry name" value="PgpA"/>
    <property type="match status" value="1"/>
</dbReference>
<dbReference type="SUPFAM" id="SSF101307">
    <property type="entry name" value="YutG-like"/>
    <property type="match status" value="1"/>
</dbReference>
<dbReference type="EC" id="3.1.3.27" evidence="1"/>
<comment type="function">
    <text evidence="1">Lipid phosphatase which dephosphorylates phosphatidylglycerophosphate (PGP) to phosphatidylglycerol (PG).</text>
</comment>
<evidence type="ECO:0000256" key="1">
    <source>
        <dbReference type="PIRNR" id="PIRNR006162"/>
    </source>
</evidence>
<keyword evidence="1" id="KW-0443">Lipid metabolism</keyword>
<dbReference type="GO" id="GO:0009395">
    <property type="term" value="P:phospholipid catabolic process"/>
    <property type="evidence" value="ECO:0007669"/>
    <property type="project" value="UniProtKB-KW"/>
</dbReference>
<comment type="subcellular location">
    <subcellularLocation>
        <location evidence="1">Cell inner membrane</location>
        <topology evidence="1">Multi-pass membrane protein</topology>
    </subcellularLocation>
</comment>
<evidence type="ECO:0000313" key="4">
    <source>
        <dbReference type="EMBL" id="AWB35613.1"/>
    </source>
</evidence>
<keyword evidence="1" id="KW-0378">Hydrolase</keyword>
<keyword evidence="1" id="KW-1003">Cell membrane</keyword>
<feature type="transmembrane region" description="Helical" evidence="2">
    <location>
        <begin position="20"/>
        <end position="40"/>
    </location>
</feature>
<keyword evidence="2" id="KW-1133">Transmembrane helix</keyword>
<dbReference type="GO" id="GO:0046872">
    <property type="term" value="F:metal ion binding"/>
    <property type="evidence" value="ECO:0007669"/>
    <property type="project" value="UniProtKB-KW"/>
</dbReference>
<keyword evidence="1" id="KW-0460">Magnesium</keyword>
<dbReference type="Proteomes" id="UP000244571">
    <property type="component" value="Chromosome"/>
</dbReference>